<feature type="region of interest" description="Disordered" evidence="1">
    <location>
        <begin position="128"/>
        <end position="153"/>
    </location>
</feature>
<feature type="region of interest" description="Disordered" evidence="1">
    <location>
        <begin position="1"/>
        <end position="21"/>
    </location>
</feature>
<evidence type="ECO:0000256" key="1">
    <source>
        <dbReference type="SAM" id="MobiDB-lite"/>
    </source>
</evidence>
<dbReference type="EMBL" id="JAYKXN010000006">
    <property type="protein sequence ID" value="KAK7278805.1"/>
    <property type="molecule type" value="Genomic_DNA"/>
</dbReference>
<dbReference type="Proteomes" id="UP001359559">
    <property type="component" value="Unassembled WGS sequence"/>
</dbReference>
<comment type="caution">
    <text evidence="2">The sequence shown here is derived from an EMBL/GenBank/DDBJ whole genome shotgun (WGS) entry which is preliminary data.</text>
</comment>
<accession>A0AAN9FT13</accession>
<evidence type="ECO:0000313" key="3">
    <source>
        <dbReference type="Proteomes" id="UP001359559"/>
    </source>
</evidence>
<organism evidence="2 3">
    <name type="scientific">Clitoria ternatea</name>
    <name type="common">Butterfly pea</name>
    <dbReference type="NCBI Taxonomy" id="43366"/>
    <lineage>
        <taxon>Eukaryota</taxon>
        <taxon>Viridiplantae</taxon>
        <taxon>Streptophyta</taxon>
        <taxon>Embryophyta</taxon>
        <taxon>Tracheophyta</taxon>
        <taxon>Spermatophyta</taxon>
        <taxon>Magnoliopsida</taxon>
        <taxon>eudicotyledons</taxon>
        <taxon>Gunneridae</taxon>
        <taxon>Pentapetalae</taxon>
        <taxon>rosids</taxon>
        <taxon>fabids</taxon>
        <taxon>Fabales</taxon>
        <taxon>Fabaceae</taxon>
        <taxon>Papilionoideae</taxon>
        <taxon>50 kb inversion clade</taxon>
        <taxon>NPAAA clade</taxon>
        <taxon>indigoferoid/millettioid clade</taxon>
        <taxon>Phaseoleae</taxon>
        <taxon>Clitoria</taxon>
    </lineage>
</organism>
<gene>
    <name evidence="2" type="ORF">RJT34_23841</name>
</gene>
<dbReference type="AlphaFoldDB" id="A0AAN9FT13"/>
<keyword evidence="3" id="KW-1185">Reference proteome</keyword>
<evidence type="ECO:0000313" key="2">
    <source>
        <dbReference type="EMBL" id="KAK7278805.1"/>
    </source>
</evidence>
<sequence length="252" mass="27870">MKTEPAASDYVINNNDDNNSSQNNVPLNPYFCPYCSVMFDTETEMLTHYYQEINQLYTLEMMRRRVIDLYRLNPQIQVPYPLQLFSFLSYPVNPMILSHVQFLFDNVLHFPPSHPVFQLETAGASSAGKDHEMVDVNPTLPPSPPSPDQVDQEGTRSLISFLDLSIAPPTTYPPVTSRSHRVDVNDGLEGMRGIPLPPNAPVPATVVPSFVGHVNFAPAAAITGVAVAPPLVAPATMTVRRVPSEPNMNLEL</sequence>
<name>A0AAN9FT13_CLITE</name>
<reference evidence="2 3" key="1">
    <citation type="submission" date="2024-01" db="EMBL/GenBank/DDBJ databases">
        <title>The genomes of 5 underutilized Papilionoideae crops provide insights into root nodulation and disease resistance.</title>
        <authorList>
            <person name="Yuan L."/>
        </authorList>
    </citation>
    <scope>NUCLEOTIDE SEQUENCE [LARGE SCALE GENOMIC DNA]</scope>
    <source>
        <strain evidence="2">LY-2023</strain>
        <tissue evidence="2">Leaf</tissue>
    </source>
</reference>
<proteinExistence type="predicted"/>
<protein>
    <submittedName>
        <fullName evidence="2">Uncharacterized protein</fullName>
    </submittedName>
</protein>